<dbReference type="InterPro" id="IPR008254">
    <property type="entry name" value="Flavodoxin/NO_synth"/>
</dbReference>
<evidence type="ECO:0000313" key="3">
    <source>
        <dbReference type="Proteomes" id="UP001284901"/>
    </source>
</evidence>
<dbReference type="InterPro" id="IPR001226">
    <property type="entry name" value="Flavodoxin_CS"/>
</dbReference>
<dbReference type="SUPFAM" id="SSF52218">
    <property type="entry name" value="Flavoproteins"/>
    <property type="match status" value="1"/>
</dbReference>
<reference evidence="2 3" key="1">
    <citation type="submission" date="2023-10" db="EMBL/GenBank/DDBJ databases">
        <title>Whole Genome based description of the genera Actinobaculum and Actinotignum reveals a complex phylogenetic relationship within the species included in the genus Actinotignum.</title>
        <authorList>
            <person name="Jensen C.S."/>
            <person name="Dargis R."/>
            <person name="Kemp M."/>
            <person name="Christensen J.J."/>
        </authorList>
    </citation>
    <scope>NUCLEOTIDE SEQUENCE [LARGE SCALE GENOMIC DNA]</scope>
    <source>
        <strain evidence="2 3">SLA_B089</strain>
    </source>
</reference>
<dbReference type="GeneID" id="92813011"/>
<dbReference type="PANTHER" id="PTHR39201">
    <property type="entry name" value="EXPORTED PROTEIN-RELATED"/>
    <property type="match status" value="1"/>
</dbReference>
<dbReference type="PANTHER" id="PTHR39201:SF1">
    <property type="entry name" value="FLAVODOXIN-LIKE DOMAIN-CONTAINING PROTEIN"/>
    <property type="match status" value="1"/>
</dbReference>
<accession>A0ABU5GHF5</accession>
<dbReference type="Gene3D" id="3.40.50.360">
    <property type="match status" value="1"/>
</dbReference>
<feature type="domain" description="Flavodoxin-like" evidence="1">
    <location>
        <begin position="11"/>
        <end position="160"/>
    </location>
</feature>
<dbReference type="Proteomes" id="UP001284901">
    <property type="component" value="Unassembled WGS sequence"/>
</dbReference>
<name>A0ABU5GHF5_9ACTO</name>
<evidence type="ECO:0000259" key="1">
    <source>
        <dbReference type="Pfam" id="PF12682"/>
    </source>
</evidence>
<dbReference type="PROSITE" id="PS00201">
    <property type="entry name" value="FLAVODOXIN"/>
    <property type="match status" value="1"/>
</dbReference>
<dbReference type="EMBL" id="JAWNFY010000032">
    <property type="protein sequence ID" value="MDY5147150.1"/>
    <property type="molecule type" value="Genomic_DNA"/>
</dbReference>
<sequence>MSQWRETGGTMIIYFSETGITEKAAQHLQGIIGGDVERITAAQPYTDADLDWQVEDSRANLEQHGKLPAPKLAAPVDLGGATEVFLGFPIWWGIPPKVVDSFLGSHDLGNARVHPFCTSGSSPMDEAEEYLRSTFPDIAWAKGLRFHDGLTEEDIRTWADA</sequence>
<organism evidence="2 3">
    <name type="scientific">Actinotignum timonense</name>
    <dbReference type="NCBI Taxonomy" id="1870995"/>
    <lineage>
        <taxon>Bacteria</taxon>
        <taxon>Bacillati</taxon>
        <taxon>Actinomycetota</taxon>
        <taxon>Actinomycetes</taxon>
        <taxon>Actinomycetales</taxon>
        <taxon>Actinomycetaceae</taxon>
        <taxon>Actinotignum</taxon>
    </lineage>
</organism>
<gene>
    <name evidence="2" type="ORF">R6P33_08990</name>
</gene>
<protein>
    <submittedName>
        <fullName evidence="2">Flavodoxin</fullName>
    </submittedName>
</protein>
<comment type="caution">
    <text evidence="2">The sequence shown here is derived from an EMBL/GenBank/DDBJ whole genome shotgun (WGS) entry which is preliminary data.</text>
</comment>
<proteinExistence type="predicted"/>
<dbReference type="RefSeq" id="WP_087069702.1">
    <property type="nucleotide sequence ID" value="NZ_CAUPFC010000029.1"/>
</dbReference>
<dbReference type="Pfam" id="PF12682">
    <property type="entry name" value="Flavodoxin_4"/>
    <property type="match status" value="1"/>
</dbReference>
<evidence type="ECO:0000313" key="2">
    <source>
        <dbReference type="EMBL" id="MDY5147150.1"/>
    </source>
</evidence>
<keyword evidence="3" id="KW-1185">Reference proteome</keyword>
<dbReference type="InterPro" id="IPR029039">
    <property type="entry name" value="Flavoprotein-like_sf"/>
</dbReference>